<dbReference type="NCBIfam" id="TIGR03739">
    <property type="entry name" value="PRTRC_D"/>
    <property type="match status" value="1"/>
</dbReference>
<organism evidence="3 4">
    <name type="scientific">Paraburkholderia ferrariae</name>
    <dbReference type="NCBI Taxonomy" id="386056"/>
    <lineage>
        <taxon>Bacteria</taxon>
        <taxon>Pseudomonadati</taxon>
        <taxon>Pseudomonadota</taxon>
        <taxon>Betaproteobacteria</taxon>
        <taxon>Burkholderiales</taxon>
        <taxon>Burkholderiaceae</taxon>
        <taxon>Paraburkholderia</taxon>
    </lineage>
</organism>
<evidence type="ECO:0000313" key="4">
    <source>
        <dbReference type="Proteomes" id="UP001489897"/>
    </source>
</evidence>
<dbReference type="EMBL" id="JAYMRV010000005">
    <property type="protein sequence ID" value="MEM5423007.1"/>
    <property type="molecule type" value="Genomic_DNA"/>
</dbReference>
<dbReference type="Proteomes" id="UP001489897">
    <property type="component" value="Unassembled WGS sequence"/>
</dbReference>
<protein>
    <submittedName>
        <fullName evidence="3">PRTRC system protein D</fullName>
    </submittedName>
</protein>
<reference evidence="3 4" key="1">
    <citation type="submission" date="2024-01" db="EMBL/GenBank/DDBJ databases">
        <title>The diversity of rhizobia nodulating Mimosa spp. in eleven states of Brazil covering several biomes is determined by host plant, location, and edaphic factors.</title>
        <authorList>
            <person name="Rouws L."/>
            <person name="Barauna A."/>
            <person name="Beukes C."/>
            <person name="De Faria S.M."/>
            <person name="Gross E."/>
            <person name="Dos Reis Junior F.B."/>
            <person name="Simon M."/>
            <person name="Maluk M."/>
            <person name="Odee D.W."/>
            <person name="Kenicer G."/>
            <person name="Young J.P.W."/>
            <person name="Reis V.M."/>
            <person name="Zilli J."/>
            <person name="James E.K."/>
        </authorList>
    </citation>
    <scope>NUCLEOTIDE SEQUENCE [LARGE SCALE GENOMIC DNA]</scope>
    <source>
        <strain evidence="3 4">JPY167</strain>
    </source>
</reference>
<feature type="domain" description="Actin homologue MreB-like C-terminal" evidence="2">
    <location>
        <begin position="179"/>
        <end position="293"/>
    </location>
</feature>
<evidence type="ECO:0000259" key="2">
    <source>
        <dbReference type="Pfam" id="PF21522"/>
    </source>
</evidence>
<dbReference type="Pfam" id="PF21522">
    <property type="entry name" value="MreB-like_C"/>
    <property type="match status" value="1"/>
</dbReference>
<dbReference type="SUPFAM" id="SSF53067">
    <property type="entry name" value="Actin-like ATPase domain"/>
    <property type="match status" value="2"/>
</dbReference>
<dbReference type="Gene3D" id="3.30.420.40">
    <property type="match status" value="2"/>
</dbReference>
<dbReference type="InterPro" id="IPR049067">
    <property type="entry name" value="MreB-like_C"/>
</dbReference>
<dbReference type="InterPro" id="IPR043129">
    <property type="entry name" value="ATPase_NBD"/>
</dbReference>
<dbReference type="Pfam" id="PF17989">
    <property type="entry name" value="ALP_N"/>
    <property type="match status" value="1"/>
</dbReference>
<dbReference type="InterPro" id="IPR040607">
    <property type="entry name" value="ALP_N"/>
</dbReference>
<keyword evidence="4" id="KW-1185">Reference proteome</keyword>
<dbReference type="InterPro" id="IPR022389">
    <property type="entry name" value="PRTRC_protein-D"/>
</dbReference>
<name>A0ABU9RSZ1_9BURK</name>
<gene>
    <name evidence="3" type="ORF">VSR73_18260</name>
</gene>
<accession>A0ABU9RSZ1</accession>
<evidence type="ECO:0000313" key="3">
    <source>
        <dbReference type="EMBL" id="MEM5423007.1"/>
    </source>
</evidence>
<sequence>MKTPVFAVDVGYGNTKYAYRDANGAVTTGIFPSLAPLAASRALSAYGESVFPTRKVAKISIGGIEYEVGPDVPITAAYGRTGRALADAYVSTDNYAALLFGAFHFAGVTHIERLVLGLSVHNLETYSTELKLQFAGEHDFGHGRVVVEKVVVIPQPLGSLAFAASGRRGGFGRDDAHLLVDVGYFTTDWICARGFTMDDNRSGGIPGGASHVCQRIAKLISRDEGEQVDDIERIDKALRERAPFYFYGKKIDLARYVALADPIMASVATEMQNEVGRLHDIRSIILSGGGAALYSIAIRHTFPRAVIELIDSPCLANARGFLLVGEAGLARERWAT</sequence>
<evidence type="ECO:0000259" key="1">
    <source>
        <dbReference type="Pfam" id="PF17989"/>
    </source>
</evidence>
<dbReference type="RefSeq" id="WP_342947816.1">
    <property type="nucleotide sequence ID" value="NZ_JAYMRV010000005.1"/>
</dbReference>
<proteinExistence type="predicted"/>
<comment type="caution">
    <text evidence="3">The sequence shown here is derived from an EMBL/GenBank/DDBJ whole genome shotgun (WGS) entry which is preliminary data.</text>
</comment>
<feature type="domain" description="Actin-like protein N-terminal" evidence="1">
    <location>
        <begin position="7"/>
        <end position="158"/>
    </location>
</feature>